<dbReference type="InterPro" id="IPR001173">
    <property type="entry name" value="Glyco_trans_2-like"/>
</dbReference>
<gene>
    <name evidence="2" type="ordered locus">Saut_1514</name>
</gene>
<evidence type="ECO:0000313" key="3">
    <source>
        <dbReference type="Proteomes" id="UP000007803"/>
    </source>
</evidence>
<reference evidence="3" key="1">
    <citation type="journal article" date="2010" name="Stand. Genomic Sci.">
        <title>Complete genome sequence of Sulfurimonas autotrophica type strain (OK10).</title>
        <authorList>
            <person name="Sikorski J."/>
            <person name="Munk C."/>
            <person name="Lapidus A."/>
            <person name="Djao O."/>
            <person name="Lucas S."/>
            <person name="Glavina Del Rio T."/>
            <person name="Nolan M."/>
            <person name="Tice H."/>
            <person name="Han C."/>
            <person name="Cheng J."/>
            <person name="Tapia R."/>
            <person name="Goodwin L."/>
            <person name="Pitluck S."/>
            <person name="Liolios K."/>
            <person name="Ivanova N."/>
            <person name="Mavromatis K."/>
            <person name="Mikhailova N."/>
            <person name="Pati A."/>
            <person name="Sims D."/>
            <person name="Meincke L."/>
            <person name="Brettin T."/>
            <person name="Detter J."/>
            <person name="Chen A."/>
            <person name="Palaniappan K."/>
            <person name="Land M."/>
            <person name="Hauser L."/>
            <person name="Chang Y."/>
            <person name="Jeffries C."/>
            <person name="Rohde M."/>
            <person name="Lang E."/>
            <person name="Spring S."/>
            <person name="Goker M."/>
            <person name="Woyke T."/>
            <person name="Bristow J."/>
            <person name="Eisen J."/>
            <person name="Markowitz V."/>
            <person name="Hugenholtz P."/>
            <person name="Kyrpides N."/>
            <person name="Klenk H."/>
        </authorList>
    </citation>
    <scope>NUCLEOTIDE SEQUENCE [LARGE SCALE GENOMIC DNA]</scope>
    <source>
        <strain evidence="3">ATCC BAA-671 / DSM 16294 / JCM 11897 / OK10</strain>
    </source>
</reference>
<dbReference type="RefSeq" id="WP_013327314.1">
    <property type="nucleotide sequence ID" value="NC_014506.1"/>
</dbReference>
<dbReference type="SUPFAM" id="SSF53448">
    <property type="entry name" value="Nucleotide-diphospho-sugar transferases"/>
    <property type="match status" value="1"/>
</dbReference>
<dbReference type="PANTHER" id="PTHR43685:SF2">
    <property type="entry name" value="GLYCOSYLTRANSFERASE 2-LIKE DOMAIN-CONTAINING PROTEIN"/>
    <property type="match status" value="1"/>
</dbReference>
<dbReference type="GO" id="GO:0016740">
    <property type="term" value="F:transferase activity"/>
    <property type="evidence" value="ECO:0007669"/>
    <property type="project" value="UniProtKB-KW"/>
</dbReference>
<feature type="domain" description="Glycosyltransferase 2-like" evidence="1">
    <location>
        <begin position="5"/>
        <end position="159"/>
    </location>
</feature>
<dbReference type="EMBL" id="CP002205">
    <property type="protein sequence ID" value="ADN09561.1"/>
    <property type="molecule type" value="Genomic_DNA"/>
</dbReference>
<dbReference type="InterPro" id="IPR050834">
    <property type="entry name" value="Glycosyltransf_2"/>
</dbReference>
<keyword evidence="2" id="KW-0808">Transferase</keyword>
<sequence length="272" mass="31713">MIKISVIIPTHNRYKLLKRAVASVCSQTFTADEVIIIDDGSNDETHQIIQDFPNIKYFYQKNQGVSSARNAGIIKAKNEWVAFLDSDDEWHLQKLQEQATFHKENPNIFMSYTDEKWVRNEKEIKVPKKFQKIGKDAFVENISYCNIAPSSVLLHKKLLDKYGLFDESLEVCEDYDLWLRIACSEKIGLINEKLIIKYAGHEDQLSFKHWGMDRFRIKSLEKLLDTEYEDLVLETLAEKYTLLLKGAIKYDKMADIEIYSSKLKFLRLKGQG</sequence>
<dbReference type="Pfam" id="PF00535">
    <property type="entry name" value="Glycos_transf_2"/>
    <property type="match status" value="1"/>
</dbReference>
<dbReference type="eggNOG" id="COG1216">
    <property type="taxonomic scope" value="Bacteria"/>
</dbReference>
<keyword evidence="3" id="KW-1185">Reference proteome</keyword>
<dbReference type="STRING" id="563040.Saut_1514"/>
<dbReference type="CAZy" id="GT2">
    <property type="family name" value="Glycosyltransferase Family 2"/>
</dbReference>
<accession>E0UUQ7</accession>
<protein>
    <submittedName>
        <fullName evidence="2">Glycosyl transferase family 2</fullName>
    </submittedName>
</protein>
<evidence type="ECO:0000259" key="1">
    <source>
        <dbReference type="Pfam" id="PF00535"/>
    </source>
</evidence>
<organism evidence="2 3">
    <name type="scientific">Sulfurimonas autotrophica (strain ATCC BAA-671 / DSM 16294 / JCM 11897 / OK10)</name>
    <dbReference type="NCBI Taxonomy" id="563040"/>
    <lineage>
        <taxon>Bacteria</taxon>
        <taxon>Pseudomonadati</taxon>
        <taxon>Campylobacterota</taxon>
        <taxon>Epsilonproteobacteria</taxon>
        <taxon>Campylobacterales</taxon>
        <taxon>Sulfurimonadaceae</taxon>
        <taxon>Sulfurimonas</taxon>
    </lineage>
</organism>
<dbReference type="Proteomes" id="UP000007803">
    <property type="component" value="Chromosome"/>
</dbReference>
<dbReference type="HOGENOM" id="CLU_025996_0_0_7"/>
<dbReference type="PANTHER" id="PTHR43685">
    <property type="entry name" value="GLYCOSYLTRANSFERASE"/>
    <property type="match status" value="1"/>
</dbReference>
<dbReference type="InterPro" id="IPR029044">
    <property type="entry name" value="Nucleotide-diphossugar_trans"/>
</dbReference>
<dbReference type="Gene3D" id="3.90.550.10">
    <property type="entry name" value="Spore Coat Polysaccharide Biosynthesis Protein SpsA, Chain A"/>
    <property type="match status" value="1"/>
</dbReference>
<dbReference type="AlphaFoldDB" id="E0UUQ7"/>
<name>E0UUQ7_SULAO</name>
<dbReference type="KEGG" id="sua:Saut_1514"/>
<evidence type="ECO:0000313" key="2">
    <source>
        <dbReference type="EMBL" id="ADN09561.1"/>
    </source>
</evidence>
<proteinExistence type="predicted"/>